<dbReference type="CDD" id="cd04301">
    <property type="entry name" value="NAT_SF"/>
    <property type="match status" value="1"/>
</dbReference>
<accession>A0ABP5I334</accession>
<feature type="compositionally biased region" description="Gly residues" evidence="1">
    <location>
        <begin position="12"/>
        <end position="26"/>
    </location>
</feature>
<dbReference type="Proteomes" id="UP001500984">
    <property type="component" value="Unassembled WGS sequence"/>
</dbReference>
<reference evidence="4" key="1">
    <citation type="journal article" date="2019" name="Int. J. Syst. Evol. Microbiol.">
        <title>The Global Catalogue of Microorganisms (GCM) 10K type strain sequencing project: providing services to taxonomists for standard genome sequencing and annotation.</title>
        <authorList>
            <consortium name="The Broad Institute Genomics Platform"/>
            <consortium name="The Broad Institute Genome Sequencing Center for Infectious Disease"/>
            <person name="Wu L."/>
            <person name="Ma J."/>
        </authorList>
    </citation>
    <scope>NUCLEOTIDE SEQUENCE [LARGE SCALE GENOMIC DNA]</scope>
    <source>
        <strain evidence="4">JCM 15900</strain>
    </source>
</reference>
<dbReference type="Pfam" id="PF00583">
    <property type="entry name" value="Acetyltransf_1"/>
    <property type="match status" value="1"/>
</dbReference>
<feature type="compositionally biased region" description="Low complexity" evidence="1">
    <location>
        <begin position="27"/>
        <end position="42"/>
    </location>
</feature>
<dbReference type="SUPFAM" id="SSF55729">
    <property type="entry name" value="Acyl-CoA N-acyltransferases (Nat)"/>
    <property type="match status" value="1"/>
</dbReference>
<evidence type="ECO:0000313" key="3">
    <source>
        <dbReference type="EMBL" id="GAA2092955.1"/>
    </source>
</evidence>
<dbReference type="InterPro" id="IPR016181">
    <property type="entry name" value="Acyl_CoA_acyltransferase"/>
</dbReference>
<evidence type="ECO:0000256" key="1">
    <source>
        <dbReference type="SAM" id="MobiDB-lite"/>
    </source>
</evidence>
<keyword evidence="4" id="KW-1185">Reference proteome</keyword>
<dbReference type="RefSeq" id="WP_344335986.1">
    <property type="nucleotide sequence ID" value="NZ_BAAAPZ010000003.1"/>
</dbReference>
<evidence type="ECO:0000313" key="4">
    <source>
        <dbReference type="Proteomes" id="UP001500984"/>
    </source>
</evidence>
<comment type="caution">
    <text evidence="3">The sequence shown here is derived from an EMBL/GenBank/DDBJ whole genome shotgun (WGS) entry which is preliminary data.</text>
</comment>
<sequence length="265" mass="27135">MRSEKEAVAGSAGAGGETAETPGGGSVEVVGNPAEAAGGPAREASERTEPSTGRAASAAARLRAAGLEMAPAGPADVPELVALVQSAYRGDASRAGWTTEADLLGGQRMDAGMAREMLAEEGTVVLLFRAAREVNAAGAAGTAGAVSVPGAAGEDVSGALRACVQLADRGNGLAYFGTFAVQPGNQGTGIGSAVMAAAEAHVVEQWGAGRMRMTVIRQRAELIAYYRRRGFELTGETEPFPYGQEQFGLPQRDDLEFVVLEKPLD</sequence>
<gene>
    <name evidence="3" type="ORF">GCM10009823_11040</name>
</gene>
<dbReference type="PROSITE" id="PS51186">
    <property type="entry name" value="GNAT"/>
    <property type="match status" value="1"/>
</dbReference>
<dbReference type="EMBL" id="BAAAPZ010000003">
    <property type="protein sequence ID" value="GAA2092955.1"/>
    <property type="molecule type" value="Genomic_DNA"/>
</dbReference>
<proteinExistence type="predicted"/>
<feature type="region of interest" description="Disordered" evidence="1">
    <location>
        <begin position="1"/>
        <end position="59"/>
    </location>
</feature>
<dbReference type="Gene3D" id="3.40.630.30">
    <property type="match status" value="1"/>
</dbReference>
<feature type="domain" description="N-acetyltransferase" evidence="2">
    <location>
        <begin position="67"/>
        <end position="265"/>
    </location>
</feature>
<evidence type="ECO:0000259" key="2">
    <source>
        <dbReference type="PROSITE" id="PS51186"/>
    </source>
</evidence>
<dbReference type="InterPro" id="IPR000182">
    <property type="entry name" value="GNAT_dom"/>
</dbReference>
<protein>
    <recommendedName>
        <fullName evidence="2">N-acetyltransferase domain-containing protein</fullName>
    </recommendedName>
</protein>
<organism evidence="3 4">
    <name type="scientific">Brevibacterium salitolerans</name>
    <dbReference type="NCBI Taxonomy" id="1403566"/>
    <lineage>
        <taxon>Bacteria</taxon>
        <taxon>Bacillati</taxon>
        <taxon>Actinomycetota</taxon>
        <taxon>Actinomycetes</taxon>
        <taxon>Micrococcales</taxon>
        <taxon>Brevibacteriaceae</taxon>
        <taxon>Brevibacterium</taxon>
    </lineage>
</organism>
<name>A0ABP5I334_9MICO</name>